<reference evidence="2" key="1">
    <citation type="journal article" date="2020" name="Nature">
        <title>Giant virus diversity and host interactions through global metagenomics.</title>
        <authorList>
            <person name="Schulz F."/>
            <person name="Roux S."/>
            <person name="Paez-Espino D."/>
            <person name="Jungbluth S."/>
            <person name="Walsh D.A."/>
            <person name="Denef V.J."/>
            <person name="McMahon K.D."/>
            <person name="Konstantinidis K.T."/>
            <person name="Eloe-Fadrosh E.A."/>
            <person name="Kyrpides N.C."/>
            <person name="Woyke T."/>
        </authorList>
    </citation>
    <scope>NUCLEOTIDE SEQUENCE</scope>
    <source>
        <strain evidence="2">GVMAG-S-3300013014-113</strain>
    </source>
</reference>
<dbReference type="EMBL" id="MN740952">
    <property type="protein sequence ID" value="QHU19550.1"/>
    <property type="molecule type" value="Genomic_DNA"/>
</dbReference>
<dbReference type="InterPro" id="IPR017926">
    <property type="entry name" value="GATASE"/>
</dbReference>
<dbReference type="GO" id="GO:0034722">
    <property type="term" value="F:gamma-glutamyl-peptidase activity"/>
    <property type="evidence" value="ECO:0007669"/>
    <property type="project" value="TreeGrafter"/>
</dbReference>
<dbReference type="GO" id="GO:0005773">
    <property type="term" value="C:vacuole"/>
    <property type="evidence" value="ECO:0007669"/>
    <property type="project" value="TreeGrafter"/>
</dbReference>
<protein>
    <recommendedName>
        <fullName evidence="1">Glutamine amidotransferase domain-containing protein</fullName>
    </recommendedName>
</protein>
<dbReference type="GO" id="GO:0046900">
    <property type="term" value="P:tetrahydrofolylpolyglutamate metabolic process"/>
    <property type="evidence" value="ECO:0007669"/>
    <property type="project" value="TreeGrafter"/>
</dbReference>
<dbReference type="Gene3D" id="3.40.50.880">
    <property type="match status" value="1"/>
</dbReference>
<feature type="domain" description="Glutamine amidotransferase" evidence="1">
    <location>
        <begin position="35"/>
        <end position="225"/>
    </location>
</feature>
<dbReference type="InterPro" id="IPR015527">
    <property type="entry name" value="Pept_C26_g-glut_hydrolase"/>
</dbReference>
<dbReference type="Pfam" id="PF00117">
    <property type="entry name" value="GATase"/>
    <property type="match status" value="1"/>
</dbReference>
<evidence type="ECO:0000313" key="2">
    <source>
        <dbReference type="EMBL" id="QHU19550.1"/>
    </source>
</evidence>
<dbReference type="PANTHER" id="PTHR11315">
    <property type="entry name" value="PROTEASE FAMILY C26 GAMMA-GLUTAMYL HYDROLASE"/>
    <property type="match status" value="1"/>
</dbReference>
<dbReference type="InterPro" id="IPR029062">
    <property type="entry name" value="Class_I_gatase-like"/>
</dbReference>
<organism evidence="2">
    <name type="scientific">viral metagenome</name>
    <dbReference type="NCBI Taxonomy" id="1070528"/>
    <lineage>
        <taxon>unclassified sequences</taxon>
        <taxon>metagenomes</taxon>
        <taxon>organismal metagenomes</taxon>
    </lineage>
</organism>
<dbReference type="PANTHER" id="PTHR11315:SF0">
    <property type="entry name" value="FOLATE GAMMA-GLUTAMYL HYDROLASE"/>
    <property type="match status" value="1"/>
</dbReference>
<proteinExistence type="predicted"/>
<name>A0A6C0KS32_9ZZZZ</name>
<sequence length="292" mass="33977">MLEAMPAQAMPTLGILATPYINLTNKDSRELILDKTLLRLLAKKNINYIIIQYTINKSKLNDLLNDLDGLIFPGGQAGNFYNNKFYKAYFKMQKFLVLRAQHINAVTRPFPILGICNGYENMILIERNYNITKNHIKKTFINVKCYKNYNAPLFSKKYRNKRLHKTKKIIHNNLLAVDPKTNIGDYKIMATSLDKNNKGFIDIVKHNSYPFYGFQGHPEVNNGELLEPFFKIVKASFNKRKKASFNKRKKASFNKHKKASFNKHKKASFNKQKSAIYNNVKNKTLKLRVLKY</sequence>
<dbReference type="AlphaFoldDB" id="A0A6C0KS32"/>
<dbReference type="PROSITE" id="PS51273">
    <property type="entry name" value="GATASE_TYPE_1"/>
    <property type="match status" value="1"/>
</dbReference>
<accession>A0A6C0KS32</accession>
<dbReference type="SUPFAM" id="SSF52317">
    <property type="entry name" value="Class I glutamine amidotransferase-like"/>
    <property type="match status" value="1"/>
</dbReference>
<evidence type="ECO:0000259" key="1">
    <source>
        <dbReference type="Pfam" id="PF00117"/>
    </source>
</evidence>